<dbReference type="InterPro" id="IPR051559">
    <property type="entry name" value="HIF_prolyl_hydroxylases"/>
</dbReference>
<dbReference type="GO" id="GO:0031543">
    <property type="term" value="F:peptidyl-proline dioxygenase activity"/>
    <property type="evidence" value="ECO:0007669"/>
    <property type="project" value="TreeGrafter"/>
</dbReference>
<accession>A0A813D3I7</accession>
<sequence>MLLLRLSLGAPVLCGFGERGHRLAPSLAAGININNNDDTNNTNNNNSDSNNNNDNTNNNNISNNNNSNSNNNSKTQRVASPRACRWLRRPARALGVAATCILANSNNNNYNNNNNYSNNNNHNNNHNLASCCSTRGSLGSSSPPAFSFKPLSANHGCLVFSGLDNSCGRRGRGPLRASSPLIEIDLAPPFSRTVCSGFDGPVLDSGQASREAALRARAVVDDSVAAALFRRPAYGGLVVQHGVLGPQLARQLRQEAAAYREQGWLRGNGQESQGRTDSICFLTSPLDNGLRQLPPGLAYGAALLAAVCLRLSSKLLRHRPQHLKLLLPQQPMRPGGVQLACYAGGGTAYRQHRDSYPAAELAGSGVPDTACAEIEARRITAVLYLQSEWSASWGGAFRAHAVDDTKPAEGGHVDVLPGSGTLLLFRARDLPHEVLPTFQPRFALSMWCLGGKA</sequence>
<keyword evidence="10" id="KW-1185">Reference proteome</keyword>
<dbReference type="InterPro" id="IPR044862">
    <property type="entry name" value="Pro_4_hyd_alph_FE2OG_OXY"/>
</dbReference>
<keyword evidence="5" id="KW-0560">Oxidoreductase</keyword>
<dbReference type="InterPro" id="IPR006620">
    <property type="entry name" value="Pro_4_hyd_alph"/>
</dbReference>
<evidence type="ECO:0000313" key="9">
    <source>
        <dbReference type="EMBL" id="CAE8582840.1"/>
    </source>
</evidence>
<evidence type="ECO:0000256" key="1">
    <source>
        <dbReference type="ARBA" id="ARBA00001961"/>
    </source>
</evidence>
<comment type="caution">
    <text evidence="9">The sequence shown here is derived from an EMBL/GenBank/DDBJ whole genome shotgun (WGS) entry which is preliminary data.</text>
</comment>
<keyword evidence="6" id="KW-0408">Iron</keyword>
<keyword evidence="3" id="KW-0847">Vitamin C</keyword>
<protein>
    <recommendedName>
        <fullName evidence="8">Fe2OG dioxygenase domain-containing protein</fullName>
    </recommendedName>
</protein>
<reference evidence="9" key="1">
    <citation type="submission" date="2021-02" db="EMBL/GenBank/DDBJ databases">
        <authorList>
            <person name="Dougan E. K."/>
            <person name="Rhodes N."/>
            <person name="Thang M."/>
            <person name="Chan C."/>
        </authorList>
    </citation>
    <scope>NUCLEOTIDE SEQUENCE</scope>
</reference>
<comment type="cofactor">
    <cofactor evidence="1">
        <name>L-ascorbate</name>
        <dbReference type="ChEBI" id="CHEBI:38290"/>
    </cofactor>
</comment>
<dbReference type="Gene3D" id="2.60.120.620">
    <property type="entry name" value="q2cbj1_9rhob like domain"/>
    <property type="match status" value="1"/>
</dbReference>
<dbReference type="InterPro" id="IPR005123">
    <property type="entry name" value="Oxoglu/Fe-dep_dioxygenase_dom"/>
</dbReference>
<dbReference type="AlphaFoldDB" id="A0A813D3I7"/>
<evidence type="ECO:0000313" key="10">
    <source>
        <dbReference type="Proteomes" id="UP000654075"/>
    </source>
</evidence>
<dbReference type="GO" id="GO:0071456">
    <property type="term" value="P:cellular response to hypoxia"/>
    <property type="evidence" value="ECO:0007669"/>
    <property type="project" value="TreeGrafter"/>
</dbReference>
<evidence type="ECO:0000259" key="8">
    <source>
        <dbReference type="PROSITE" id="PS51471"/>
    </source>
</evidence>
<dbReference type="EMBL" id="CAJNNV010000509">
    <property type="protein sequence ID" value="CAE8582840.1"/>
    <property type="molecule type" value="Genomic_DNA"/>
</dbReference>
<evidence type="ECO:0000256" key="5">
    <source>
        <dbReference type="ARBA" id="ARBA00023002"/>
    </source>
</evidence>
<dbReference type="SMART" id="SM00702">
    <property type="entry name" value="P4Hc"/>
    <property type="match status" value="1"/>
</dbReference>
<feature type="domain" description="Fe2OG dioxygenase" evidence="8">
    <location>
        <begin position="333"/>
        <end position="450"/>
    </location>
</feature>
<gene>
    <name evidence="9" type="ORF">PGLA1383_LOCUS1830</name>
</gene>
<dbReference type="GO" id="GO:0031418">
    <property type="term" value="F:L-ascorbic acid binding"/>
    <property type="evidence" value="ECO:0007669"/>
    <property type="project" value="UniProtKB-KW"/>
</dbReference>
<organism evidence="9 10">
    <name type="scientific">Polarella glacialis</name>
    <name type="common">Dinoflagellate</name>
    <dbReference type="NCBI Taxonomy" id="89957"/>
    <lineage>
        <taxon>Eukaryota</taxon>
        <taxon>Sar</taxon>
        <taxon>Alveolata</taxon>
        <taxon>Dinophyceae</taxon>
        <taxon>Suessiales</taxon>
        <taxon>Suessiaceae</taxon>
        <taxon>Polarella</taxon>
    </lineage>
</organism>
<dbReference type="PANTHER" id="PTHR12907:SF26">
    <property type="entry name" value="HIF PROLYL HYDROXYLASE, ISOFORM C"/>
    <property type="match status" value="1"/>
</dbReference>
<evidence type="ECO:0000256" key="6">
    <source>
        <dbReference type="ARBA" id="ARBA00023004"/>
    </source>
</evidence>
<keyword evidence="4" id="KW-0223">Dioxygenase</keyword>
<evidence type="ECO:0000256" key="4">
    <source>
        <dbReference type="ARBA" id="ARBA00022964"/>
    </source>
</evidence>
<evidence type="ECO:0000256" key="3">
    <source>
        <dbReference type="ARBA" id="ARBA00022896"/>
    </source>
</evidence>
<proteinExistence type="predicted"/>
<dbReference type="Proteomes" id="UP000654075">
    <property type="component" value="Unassembled WGS sequence"/>
</dbReference>
<dbReference type="PROSITE" id="PS51471">
    <property type="entry name" value="FE2OG_OXY"/>
    <property type="match status" value="1"/>
</dbReference>
<name>A0A813D3I7_POLGL</name>
<keyword evidence="2" id="KW-0479">Metal-binding</keyword>
<evidence type="ECO:0000256" key="2">
    <source>
        <dbReference type="ARBA" id="ARBA00022723"/>
    </source>
</evidence>
<dbReference type="OrthoDB" id="76265at2759"/>
<feature type="region of interest" description="Disordered" evidence="7">
    <location>
        <begin position="34"/>
        <end position="81"/>
    </location>
</feature>
<feature type="non-terminal residue" evidence="9">
    <location>
        <position position="453"/>
    </location>
</feature>
<feature type="compositionally biased region" description="Low complexity" evidence="7">
    <location>
        <begin position="34"/>
        <end position="73"/>
    </location>
</feature>
<dbReference type="Pfam" id="PF13640">
    <property type="entry name" value="2OG-FeII_Oxy_3"/>
    <property type="match status" value="1"/>
</dbReference>
<evidence type="ECO:0000256" key="7">
    <source>
        <dbReference type="SAM" id="MobiDB-lite"/>
    </source>
</evidence>
<dbReference type="GO" id="GO:0008198">
    <property type="term" value="F:ferrous iron binding"/>
    <property type="evidence" value="ECO:0007669"/>
    <property type="project" value="TreeGrafter"/>
</dbReference>
<dbReference type="PANTHER" id="PTHR12907">
    <property type="entry name" value="EGL NINE HOMOLOG-RELATED"/>
    <property type="match status" value="1"/>
</dbReference>